<dbReference type="InParanoid" id="A0A136IW36"/>
<dbReference type="EMBL" id="KQ964256">
    <property type="protein sequence ID" value="KXJ89142.1"/>
    <property type="molecule type" value="Genomic_DNA"/>
</dbReference>
<dbReference type="AlphaFoldDB" id="A0A136IW36"/>
<dbReference type="CDD" id="cd18186">
    <property type="entry name" value="BTB_POZ_ZBTB_KLHL-like"/>
    <property type="match status" value="1"/>
</dbReference>
<protein>
    <recommendedName>
        <fullName evidence="1">BTB domain-containing protein</fullName>
    </recommendedName>
</protein>
<gene>
    <name evidence="2" type="ORF">Micbo1qcDRAFT_206710</name>
</gene>
<evidence type="ECO:0000259" key="1">
    <source>
        <dbReference type="PROSITE" id="PS50097"/>
    </source>
</evidence>
<dbReference type="InterPro" id="IPR000210">
    <property type="entry name" value="BTB/POZ_dom"/>
</dbReference>
<accession>A0A136IW36</accession>
<reference evidence="3" key="1">
    <citation type="submission" date="2016-02" db="EMBL/GenBank/DDBJ databases">
        <title>Draft genome sequence of Microdochium bolleyi, a fungal endophyte of beachgrass.</title>
        <authorList>
            <consortium name="DOE Joint Genome Institute"/>
            <person name="David A.S."/>
            <person name="May G."/>
            <person name="Haridas S."/>
            <person name="Lim J."/>
            <person name="Wang M."/>
            <person name="Labutti K."/>
            <person name="Lipzen A."/>
            <person name="Barry K."/>
            <person name="Grigoriev I.V."/>
        </authorList>
    </citation>
    <scope>NUCLEOTIDE SEQUENCE [LARGE SCALE GENOMIC DNA]</scope>
    <source>
        <strain evidence="3">J235TASD1</strain>
    </source>
</reference>
<evidence type="ECO:0000313" key="2">
    <source>
        <dbReference type="EMBL" id="KXJ89142.1"/>
    </source>
</evidence>
<organism evidence="2 3">
    <name type="scientific">Microdochium bolleyi</name>
    <dbReference type="NCBI Taxonomy" id="196109"/>
    <lineage>
        <taxon>Eukaryota</taxon>
        <taxon>Fungi</taxon>
        <taxon>Dikarya</taxon>
        <taxon>Ascomycota</taxon>
        <taxon>Pezizomycotina</taxon>
        <taxon>Sordariomycetes</taxon>
        <taxon>Xylariomycetidae</taxon>
        <taxon>Xylariales</taxon>
        <taxon>Microdochiaceae</taxon>
        <taxon>Microdochium</taxon>
    </lineage>
</organism>
<proteinExistence type="predicted"/>
<sequence>MEGKRSREDGNPKMFQRQAKVMVSHSRRLVTIKISDGTEFHLHSELLVQHSGYFLKALNSGMSESSSMVFELEEHATELSVGFMVDWLMMVAAKIAKSSETEEEKSRCLVGLDKDMLLAVATHLASNSTDGLAGFEVERLLVAEQ</sequence>
<name>A0A136IW36_9PEZI</name>
<dbReference type="SUPFAM" id="SSF54695">
    <property type="entry name" value="POZ domain"/>
    <property type="match status" value="1"/>
</dbReference>
<dbReference type="InterPro" id="IPR011333">
    <property type="entry name" value="SKP1/BTB/POZ_sf"/>
</dbReference>
<dbReference type="PROSITE" id="PS50097">
    <property type="entry name" value="BTB"/>
    <property type="match status" value="1"/>
</dbReference>
<keyword evidence="3" id="KW-1185">Reference proteome</keyword>
<dbReference type="Gene3D" id="3.30.710.10">
    <property type="entry name" value="Potassium Channel Kv1.1, Chain A"/>
    <property type="match status" value="1"/>
</dbReference>
<dbReference type="Proteomes" id="UP000070501">
    <property type="component" value="Unassembled WGS sequence"/>
</dbReference>
<dbReference type="OrthoDB" id="4742054at2759"/>
<feature type="domain" description="BTB" evidence="1">
    <location>
        <begin position="28"/>
        <end position="97"/>
    </location>
</feature>
<dbReference type="Pfam" id="PF00651">
    <property type="entry name" value="BTB"/>
    <property type="match status" value="1"/>
</dbReference>
<evidence type="ECO:0000313" key="3">
    <source>
        <dbReference type="Proteomes" id="UP000070501"/>
    </source>
</evidence>